<keyword evidence="3" id="KW-1185">Reference proteome</keyword>
<organism evidence="2 3">
    <name type="scientific">Kwoniella dendrophila CBS 6074</name>
    <dbReference type="NCBI Taxonomy" id="1295534"/>
    <lineage>
        <taxon>Eukaryota</taxon>
        <taxon>Fungi</taxon>
        <taxon>Dikarya</taxon>
        <taxon>Basidiomycota</taxon>
        <taxon>Agaricomycotina</taxon>
        <taxon>Tremellomycetes</taxon>
        <taxon>Tremellales</taxon>
        <taxon>Cryptococcaceae</taxon>
        <taxon>Kwoniella</taxon>
    </lineage>
</organism>
<accession>A0AAX4K0Y5</accession>
<dbReference type="Proteomes" id="UP001355207">
    <property type="component" value="Chromosome 7"/>
</dbReference>
<evidence type="ECO:0000313" key="2">
    <source>
        <dbReference type="EMBL" id="WWC90803.1"/>
    </source>
</evidence>
<feature type="region of interest" description="Disordered" evidence="1">
    <location>
        <begin position="270"/>
        <end position="289"/>
    </location>
</feature>
<gene>
    <name evidence="2" type="ORF">L201_005740</name>
</gene>
<protein>
    <submittedName>
        <fullName evidence="2">Uncharacterized protein</fullName>
    </submittedName>
</protein>
<evidence type="ECO:0000313" key="3">
    <source>
        <dbReference type="Proteomes" id="UP001355207"/>
    </source>
</evidence>
<feature type="compositionally biased region" description="Acidic residues" evidence="1">
    <location>
        <begin position="105"/>
        <end position="142"/>
    </location>
</feature>
<feature type="compositionally biased region" description="Basic and acidic residues" evidence="1">
    <location>
        <begin position="270"/>
        <end position="282"/>
    </location>
</feature>
<feature type="compositionally biased region" description="Basic residues" evidence="1">
    <location>
        <begin position="82"/>
        <end position="98"/>
    </location>
</feature>
<dbReference type="RefSeq" id="XP_066077566.1">
    <property type="nucleotide sequence ID" value="XM_066221469.1"/>
</dbReference>
<sequence>MHSFKTDCQRTLFFFRNLGNIDQSSITNGPFSFVEAKGFHPHNHPPLEAFRVAKVPTKEERIERRRRFMEAKAAKSQNKTPLRTRTKRISRASKRINYKNKDHDDYTEDDVDDDEENDNDDEGDDDDDDLTSLSSSDEDDEIEWIKTVFNGKDEDVKLELEQTEMVDHKRYRQSPSESDSNSKDDQNDREEVLEQKLKESEQRNEDLQYKLGELQEEMKRLGFEFDKMKNDRSSDEQRIKSIEHERDSYKEKFMNLKLVMTEKMELEEAERAHQEKRRKLDNLLKQMKY</sequence>
<evidence type="ECO:0000256" key="1">
    <source>
        <dbReference type="SAM" id="MobiDB-lite"/>
    </source>
</evidence>
<proteinExistence type="predicted"/>
<reference evidence="2 3" key="1">
    <citation type="submission" date="2024-01" db="EMBL/GenBank/DDBJ databases">
        <title>Comparative genomics of Cryptococcus and Kwoniella reveals pathogenesis evolution and contrasting modes of karyotype evolution via chromosome fusion or intercentromeric recombination.</title>
        <authorList>
            <person name="Coelho M.A."/>
            <person name="David-Palma M."/>
            <person name="Shea T."/>
            <person name="Bowers K."/>
            <person name="McGinley-Smith S."/>
            <person name="Mohammad A.W."/>
            <person name="Gnirke A."/>
            <person name="Yurkov A.M."/>
            <person name="Nowrousian M."/>
            <person name="Sun S."/>
            <person name="Cuomo C.A."/>
            <person name="Heitman J."/>
        </authorList>
    </citation>
    <scope>NUCLEOTIDE SEQUENCE [LARGE SCALE GENOMIC DNA]</scope>
    <source>
        <strain evidence="2 3">CBS 6074</strain>
    </source>
</reference>
<dbReference type="AlphaFoldDB" id="A0AAX4K0Y5"/>
<feature type="compositionally biased region" description="Basic and acidic residues" evidence="1">
    <location>
        <begin position="180"/>
        <end position="207"/>
    </location>
</feature>
<dbReference type="GeneID" id="91096410"/>
<feature type="region of interest" description="Disordered" evidence="1">
    <location>
        <begin position="69"/>
        <end position="146"/>
    </location>
</feature>
<dbReference type="EMBL" id="CP144104">
    <property type="protein sequence ID" value="WWC90803.1"/>
    <property type="molecule type" value="Genomic_DNA"/>
</dbReference>
<name>A0AAX4K0Y5_9TREE</name>
<feature type="region of interest" description="Disordered" evidence="1">
    <location>
        <begin position="161"/>
        <end position="207"/>
    </location>
</feature>